<evidence type="ECO:0000256" key="2">
    <source>
        <dbReference type="ARBA" id="ARBA00023239"/>
    </source>
</evidence>
<dbReference type="InterPro" id="IPR007085">
    <property type="entry name" value="DNA/pantothenate-metab_flavo_C"/>
</dbReference>
<name>A0A0R1MXK2_9LACO</name>
<dbReference type="GO" id="GO:0015937">
    <property type="term" value="P:coenzyme A biosynthetic process"/>
    <property type="evidence" value="ECO:0007669"/>
    <property type="project" value="UniProtKB-UniRule"/>
</dbReference>
<comment type="similarity">
    <text evidence="3 4">In the C-terminal section; belongs to the PPC synthetase family.</text>
</comment>
<evidence type="ECO:0000256" key="3">
    <source>
        <dbReference type="HAMAP-Rule" id="MF_02225"/>
    </source>
</evidence>
<feature type="binding site" evidence="3">
    <location>
        <position position="280"/>
    </location>
    <ligand>
        <name>CTP</name>
        <dbReference type="ChEBI" id="CHEBI:37563"/>
    </ligand>
</feature>
<proteinExistence type="inferred from homology"/>
<protein>
    <recommendedName>
        <fullName evidence="3">Coenzyme A biosynthesis bifunctional protein CoaBC</fullName>
    </recommendedName>
    <alternativeName>
        <fullName evidence="3">DNA/pantothenate metabolism flavoprotein</fullName>
    </alternativeName>
    <alternativeName>
        <fullName evidence="3">Phosphopantothenoylcysteine synthetase/decarboxylase</fullName>
        <shortName evidence="3">PPCS-PPCDC</shortName>
    </alternativeName>
    <domain>
        <recommendedName>
            <fullName evidence="3">Phosphopantothenoylcysteine decarboxylase</fullName>
            <shortName evidence="3">PPC decarboxylase</shortName>
            <shortName evidence="3">PPC-DC</shortName>
            <ecNumber evidence="3">4.1.1.36</ecNumber>
        </recommendedName>
        <alternativeName>
            <fullName evidence="3">CoaC</fullName>
        </alternativeName>
    </domain>
    <domain>
        <recommendedName>
            <fullName evidence="3">Phosphopantothenate--cysteine ligase</fullName>
            <ecNumber evidence="3">6.3.2.5</ecNumber>
        </recommendedName>
        <alternativeName>
            <fullName evidence="3">CoaB</fullName>
        </alternativeName>
        <alternativeName>
            <fullName evidence="3">Phosphopantothenoylcysteine synthetase</fullName>
            <shortName evidence="3">PPC synthetase</shortName>
            <shortName evidence="3">PPC-S</shortName>
        </alternativeName>
    </domain>
</protein>
<dbReference type="GO" id="GO:0004633">
    <property type="term" value="F:phosphopantothenoylcysteine decarboxylase activity"/>
    <property type="evidence" value="ECO:0007669"/>
    <property type="project" value="UniProtKB-UniRule"/>
</dbReference>
<dbReference type="GO" id="GO:0071513">
    <property type="term" value="C:phosphopantothenoylcysteine decarboxylase complex"/>
    <property type="evidence" value="ECO:0007669"/>
    <property type="project" value="TreeGrafter"/>
</dbReference>
<dbReference type="SUPFAM" id="SSF102645">
    <property type="entry name" value="CoaB-like"/>
    <property type="match status" value="1"/>
</dbReference>
<dbReference type="AlphaFoldDB" id="A0A0R1MXK2"/>
<keyword evidence="3 4" id="KW-0436">Ligase</keyword>
<feature type="domain" description="DNA/pantothenate metabolism flavoprotein C-terminal" evidence="6">
    <location>
        <begin position="188"/>
        <end position="396"/>
    </location>
</feature>
<evidence type="ECO:0000313" key="8">
    <source>
        <dbReference type="Proteomes" id="UP000051330"/>
    </source>
</evidence>
<evidence type="ECO:0000259" key="5">
    <source>
        <dbReference type="Pfam" id="PF02441"/>
    </source>
</evidence>
<evidence type="ECO:0000259" key="6">
    <source>
        <dbReference type="Pfam" id="PF04127"/>
    </source>
</evidence>
<dbReference type="Gene3D" id="3.40.50.1950">
    <property type="entry name" value="Flavin prenyltransferase-like"/>
    <property type="match status" value="1"/>
</dbReference>
<comment type="pathway">
    <text evidence="3 4">Cofactor biosynthesis; coenzyme A biosynthesis; CoA from (R)-pantothenate: step 2/5.</text>
</comment>
<feature type="binding site" evidence="3">
    <location>
        <begin position="308"/>
        <end position="311"/>
    </location>
    <ligand>
        <name>CTP</name>
        <dbReference type="ChEBI" id="CHEBI:37563"/>
    </ligand>
</feature>
<dbReference type="EC" id="6.3.2.5" evidence="3"/>
<keyword evidence="2 3" id="KW-0456">Lyase</keyword>
<dbReference type="PANTHER" id="PTHR14359">
    <property type="entry name" value="HOMO-OLIGOMERIC FLAVIN CONTAINING CYS DECARBOXYLASE FAMILY"/>
    <property type="match status" value="1"/>
</dbReference>
<dbReference type="GO" id="GO:0046872">
    <property type="term" value="F:metal ion binding"/>
    <property type="evidence" value="ECO:0007669"/>
    <property type="project" value="UniProtKB-KW"/>
</dbReference>
<dbReference type="Pfam" id="PF04127">
    <property type="entry name" value="DFP"/>
    <property type="match status" value="1"/>
</dbReference>
<evidence type="ECO:0000256" key="4">
    <source>
        <dbReference type="RuleBase" id="RU364078"/>
    </source>
</evidence>
<dbReference type="SUPFAM" id="SSF52507">
    <property type="entry name" value="Homo-oligomeric flavin-containing Cys decarboxylases, HFCD"/>
    <property type="match status" value="1"/>
</dbReference>
<sequence length="404" mass="42768">MAGVSSLHITLYITGGIAAYKAASLVRLWKKSGHMVRVVMTESATKFITPLTLATLSQEEVVTDNFAEPQPGEVSHIALADWTNVAVAYPATANFIAEIANGLAGNMASTTWLATTAPKIVFPAMNEHMLNQSATQRNIVQLATDGVTVAPTDTGFLAEGYKGEGRLLSPETAQEFVTYVLSRGQGVLQDTQVVITAGGTKEAIDPVRELTNRSSGKMGYALAVAALAAGANVTLISTTGQLPAFGINYIPVADAREMQQALTDHFDTTDIVIMAAAVADWRPRAVAQEKLKKQPGQETWHLDLVRNPDILAHLGTIKTHQFLVGFAAETQDLLANATKKLSSKRADMLVANNVGGDGVGFGADNNAVTVLQPDAAPISLSKAPKTEIAVQLINIIGRAQSAQQ</sequence>
<dbReference type="GO" id="GO:0015941">
    <property type="term" value="P:pantothenate catabolic process"/>
    <property type="evidence" value="ECO:0007669"/>
    <property type="project" value="InterPro"/>
</dbReference>
<dbReference type="EC" id="4.1.1.36" evidence="3"/>
<keyword evidence="3" id="KW-0460">Magnesium</keyword>
<keyword evidence="3 4" id="KW-0288">FMN</keyword>
<feature type="binding site" evidence="3">
    <location>
        <position position="344"/>
    </location>
    <ligand>
        <name>CTP</name>
        <dbReference type="ChEBI" id="CHEBI:37563"/>
    </ligand>
</feature>
<reference evidence="7 8" key="1">
    <citation type="journal article" date="2015" name="Genome Announc.">
        <title>Expanding the biotechnology potential of lactobacilli through comparative genomics of 213 strains and associated genera.</title>
        <authorList>
            <person name="Sun Z."/>
            <person name="Harris H.M."/>
            <person name="McCann A."/>
            <person name="Guo C."/>
            <person name="Argimon S."/>
            <person name="Zhang W."/>
            <person name="Yang X."/>
            <person name="Jeffery I.B."/>
            <person name="Cooney J.C."/>
            <person name="Kagawa T.F."/>
            <person name="Liu W."/>
            <person name="Song Y."/>
            <person name="Salvetti E."/>
            <person name="Wrobel A."/>
            <person name="Rasinkangas P."/>
            <person name="Parkhill J."/>
            <person name="Rea M.C."/>
            <person name="O'Sullivan O."/>
            <person name="Ritari J."/>
            <person name="Douillard F.P."/>
            <person name="Paul Ross R."/>
            <person name="Yang R."/>
            <person name="Briner A.E."/>
            <person name="Felis G.E."/>
            <person name="de Vos W.M."/>
            <person name="Barrangou R."/>
            <person name="Klaenhammer T.R."/>
            <person name="Caufield P.W."/>
            <person name="Cui Y."/>
            <person name="Zhang H."/>
            <person name="O'Toole P.W."/>
        </authorList>
    </citation>
    <scope>NUCLEOTIDE SEQUENCE [LARGE SCALE GENOMIC DNA]</scope>
    <source>
        <strain evidence="7 8">DSM 12744</strain>
    </source>
</reference>
<comment type="function">
    <text evidence="3">Catalyzes two sequential steps in the biosynthesis of coenzyme A. In the first step cysteine is conjugated to 4'-phosphopantothenate to form 4-phosphopantothenoylcysteine. In the second step the latter compound is decarboxylated to form 4'-phosphopantotheine.</text>
</comment>
<feature type="region of interest" description="Phosphopantothenate--cysteine ligase" evidence="3">
    <location>
        <begin position="193"/>
        <end position="404"/>
    </location>
</feature>
<comment type="catalytic activity">
    <reaction evidence="3 4">
        <text>(R)-4'-phosphopantothenate + L-cysteine + CTP = N-[(R)-4-phosphopantothenoyl]-L-cysteine + CMP + diphosphate + H(+)</text>
        <dbReference type="Rhea" id="RHEA:19397"/>
        <dbReference type="ChEBI" id="CHEBI:10986"/>
        <dbReference type="ChEBI" id="CHEBI:15378"/>
        <dbReference type="ChEBI" id="CHEBI:33019"/>
        <dbReference type="ChEBI" id="CHEBI:35235"/>
        <dbReference type="ChEBI" id="CHEBI:37563"/>
        <dbReference type="ChEBI" id="CHEBI:59458"/>
        <dbReference type="ChEBI" id="CHEBI:60377"/>
        <dbReference type="EC" id="6.3.2.5"/>
    </reaction>
</comment>
<dbReference type="InterPro" id="IPR035929">
    <property type="entry name" value="CoaB-like_sf"/>
</dbReference>
<dbReference type="HAMAP" id="MF_02225">
    <property type="entry name" value="CoaBC"/>
    <property type="match status" value="1"/>
</dbReference>
<dbReference type="EMBL" id="AZEC01000005">
    <property type="protein sequence ID" value="KRL12941.1"/>
    <property type="molecule type" value="Genomic_DNA"/>
</dbReference>
<feature type="binding site" evidence="3">
    <location>
        <position position="340"/>
    </location>
    <ligand>
        <name>CTP</name>
        <dbReference type="ChEBI" id="CHEBI:37563"/>
    </ligand>
</feature>
<dbReference type="PANTHER" id="PTHR14359:SF6">
    <property type="entry name" value="PHOSPHOPANTOTHENOYLCYSTEINE DECARBOXYLASE"/>
    <property type="match status" value="1"/>
</dbReference>
<keyword evidence="3 4" id="KW-0285">Flavoprotein</keyword>
<comment type="cofactor">
    <cofactor evidence="3">
        <name>Mg(2+)</name>
        <dbReference type="ChEBI" id="CHEBI:18420"/>
    </cofactor>
</comment>
<dbReference type="Pfam" id="PF02441">
    <property type="entry name" value="Flavoprotein"/>
    <property type="match status" value="1"/>
</dbReference>
<comment type="caution">
    <text evidence="3">Lacks conserved residue(s) required for the propagation of feature annotation.</text>
</comment>
<dbReference type="InterPro" id="IPR005252">
    <property type="entry name" value="CoaBC"/>
</dbReference>
<comment type="caution">
    <text evidence="7">The sequence shown here is derived from an EMBL/GenBank/DDBJ whole genome shotgun (WGS) entry which is preliminary data.</text>
</comment>
<accession>A0A0R1MXK2</accession>
<dbReference type="GO" id="GO:0010181">
    <property type="term" value="F:FMN binding"/>
    <property type="evidence" value="ECO:0007669"/>
    <property type="project" value="UniProtKB-UniRule"/>
</dbReference>
<dbReference type="GO" id="GO:0004632">
    <property type="term" value="F:phosphopantothenate--cysteine ligase activity"/>
    <property type="evidence" value="ECO:0007669"/>
    <property type="project" value="UniProtKB-UniRule"/>
</dbReference>
<organism evidence="7 8">
    <name type="scientific">Schleiferilactobacillus perolens DSM 12744</name>
    <dbReference type="NCBI Taxonomy" id="1423792"/>
    <lineage>
        <taxon>Bacteria</taxon>
        <taxon>Bacillati</taxon>
        <taxon>Bacillota</taxon>
        <taxon>Bacilli</taxon>
        <taxon>Lactobacillales</taxon>
        <taxon>Lactobacillaceae</taxon>
        <taxon>Schleiferilactobacillus</taxon>
    </lineage>
</organism>
<feature type="domain" description="Flavoprotein" evidence="5">
    <location>
        <begin position="8"/>
        <end position="155"/>
    </location>
</feature>
<evidence type="ECO:0000256" key="1">
    <source>
        <dbReference type="ARBA" id="ARBA00022793"/>
    </source>
</evidence>
<keyword evidence="3" id="KW-0479">Metal-binding</keyword>
<dbReference type="PATRIC" id="fig|1423792.3.peg.2529"/>
<gene>
    <name evidence="3" type="primary">coaBC</name>
    <name evidence="7" type="ORF">FD09_GL002481</name>
</gene>
<feature type="region of interest" description="Phosphopantothenoylcysteine decarboxylase" evidence="3">
    <location>
        <begin position="1"/>
        <end position="192"/>
    </location>
</feature>
<comment type="similarity">
    <text evidence="3 4">In the N-terminal section; belongs to the HFCD (homo-oligomeric flavin containing Cys decarboxylase) superfamily.</text>
</comment>
<dbReference type="UniPathway" id="UPA00241">
    <property type="reaction ID" value="UER00353"/>
</dbReference>
<feature type="binding site" evidence="3">
    <location>
        <position position="290"/>
    </location>
    <ligand>
        <name>CTP</name>
        <dbReference type="ChEBI" id="CHEBI:37563"/>
    </ligand>
</feature>
<comment type="cofactor">
    <cofactor evidence="3">
        <name>FMN</name>
        <dbReference type="ChEBI" id="CHEBI:58210"/>
    </cofactor>
    <text evidence="3">Binds 1 FMN per subunit.</text>
</comment>
<keyword evidence="8" id="KW-1185">Reference proteome</keyword>
<dbReference type="InterPro" id="IPR003382">
    <property type="entry name" value="Flavoprotein"/>
</dbReference>
<dbReference type="Gene3D" id="3.40.50.10300">
    <property type="entry name" value="CoaB-like"/>
    <property type="match status" value="1"/>
</dbReference>
<dbReference type="NCBIfam" id="TIGR00521">
    <property type="entry name" value="coaBC_dfp"/>
    <property type="match status" value="1"/>
</dbReference>
<keyword evidence="1 3" id="KW-0210">Decarboxylase</keyword>
<dbReference type="STRING" id="1423792.FD09_GL002481"/>
<comment type="catalytic activity">
    <reaction evidence="3 4">
        <text>N-[(R)-4-phosphopantothenoyl]-L-cysteine + H(+) = (R)-4'-phosphopantetheine + CO2</text>
        <dbReference type="Rhea" id="RHEA:16793"/>
        <dbReference type="ChEBI" id="CHEBI:15378"/>
        <dbReference type="ChEBI" id="CHEBI:16526"/>
        <dbReference type="ChEBI" id="CHEBI:59458"/>
        <dbReference type="ChEBI" id="CHEBI:61723"/>
        <dbReference type="EC" id="4.1.1.36"/>
    </reaction>
</comment>
<dbReference type="Proteomes" id="UP000051330">
    <property type="component" value="Unassembled WGS sequence"/>
</dbReference>
<comment type="function">
    <text evidence="4">Catalyzes two steps in the biosynthesis of coenzyme A. In the first step cysteine is conjugated to 4'-phosphopantothenate to form 4-phosphopantothenoylcysteine, in the latter compound is decarboxylated to form 4'-phosphopantotheine.</text>
</comment>
<comment type="pathway">
    <text evidence="3 4">Cofactor biosynthesis; coenzyme A biosynthesis; CoA from (R)-pantothenate: step 3/5.</text>
</comment>
<dbReference type="InterPro" id="IPR036551">
    <property type="entry name" value="Flavin_trans-like"/>
</dbReference>
<feature type="binding site" evidence="3">
    <location>
        <position position="326"/>
    </location>
    <ligand>
        <name>CTP</name>
        <dbReference type="ChEBI" id="CHEBI:37563"/>
    </ligand>
</feature>
<keyword evidence="3" id="KW-0511">Multifunctional enzyme</keyword>
<evidence type="ECO:0000313" key="7">
    <source>
        <dbReference type="EMBL" id="KRL12941.1"/>
    </source>
</evidence>